<proteinExistence type="predicted"/>
<dbReference type="Proteomes" id="UP000199564">
    <property type="component" value="Unassembled WGS sequence"/>
</dbReference>
<organism evidence="1 2">
    <name type="scientific">Algoriphagus ornithinivorans</name>
    <dbReference type="NCBI Taxonomy" id="226506"/>
    <lineage>
        <taxon>Bacteria</taxon>
        <taxon>Pseudomonadati</taxon>
        <taxon>Bacteroidota</taxon>
        <taxon>Cytophagia</taxon>
        <taxon>Cytophagales</taxon>
        <taxon>Cyclobacteriaceae</taxon>
        <taxon>Algoriphagus</taxon>
    </lineage>
</organism>
<protein>
    <recommendedName>
        <fullName evidence="3">CDP-Glycerol:Poly(Glycerophosphate) glycerophosphotransferase</fullName>
    </recommendedName>
</protein>
<reference evidence="2" key="1">
    <citation type="submission" date="2016-10" db="EMBL/GenBank/DDBJ databases">
        <authorList>
            <person name="Varghese N."/>
            <person name="Submissions S."/>
        </authorList>
    </citation>
    <scope>NUCLEOTIDE SEQUENCE [LARGE SCALE GENOMIC DNA]</scope>
    <source>
        <strain evidence="2">DSM 15282</strain>
    </source>
</reference>
<sequence>MFHLKEIKDKILSFERDQDLTDWKYQGMDIWPILRTLVFVECRNELNSRKNAVKLDWLRKSKGKPVRSFLRKLKVKLTLKDKDLGREKKSVSKTPKAHPIPNAMFFGSWYFRTTFNGRFINKFFFPLIQIIENKFHLKSIEVEYSTGNKFRSEYKQISDEIEFIDAYEPRAFNESRIKWLINDSRFVVFFDSLSELGVRQDMANIMAQKIEKIYQESFRYEQLFSKYQPKLAFCLTFFNEQMFAMLFAASKVGVKSIDIGHGFPSDPENLIYNRFWNYPKEGYNTFPDFFWVWDEPVKEAMNQWVQGQNKHRVLVGGNPWLDFIIPTLSQESLSPKKVVLYTLTVNRPEHFILDAMKKSQDRFEWWVRLHPAISLAKEEVREMFEKNGLTNFNLDEANRLQLPFLLKNCDVHISRNSSSIFESISMGNTPILIDEESINYYSSYIKKDLVKLLPQENAQSLLLAIEQVMYKPKGKNQSSTKSLEALSFLFESLPSELPLKDL</sequence>
<dbReference type="EMBL" id="FOVW01000007">
    <property type="protein sequence ID" value="SFO49102.1"/>
    <property type="molecule type" value="Genomic_DNA"/>
</dbReference>
<evidence type="ECO:0000313" key="2">
    <source>
        <dbReference type="Proteomes" id="UP000199564"/>
    </source>
</evidence>
<dbReference type="InterPro" id="IPR043148">
    <property type="entry name" value="TagF_C"/>
</dbReference>
<accession>A0A1I5HLC6</accession>
<evidence type="ECO:0000313" key="1">
    <source>
        <dbReference type="EMBL" id="SFO49102.1"/>
    </source>
</evidence>
<name>A0A1I5HLC6_9BACT</name>
<dbReference type="AlphaFoldDB" id="A0A1I5HLC6"/>
<dbReference type="Gene3D" id="3.40.50.12580">
    <property type="match status" value="1"/>
</dbReference>
<dbReference type="RefSeq" id="WP_091654528.1">
    <property type="nucleotide sequence ID" value="NZ_FOVW01000007.1"/>
</dbReference>
<evidence type="ECO:0008006" key="3">
    <source>
        <dbReference type="Google" id="ProtNLM"/>
    </source>
</evidence>
<dbReference type="STRING" id="226506.SAMN04488519_107122"/>
<keyword evidence="2" id="KW-1185">Reference proteome</keyword>
<gene>
    <name evidence="1" type="ORF">SAMN04488519_107122</name>
</gene>
<dbReference type="SUPFAM" id="SSF53756">
    <property type="entry name" value="UDP-Glycosyltransferase/glycogen phosphorylase"/>
    <property type="match status" value="1"/>
</dbReference>